<evidence type="ECO:0000259" key="3">
    <source>
        <dbReference type="PROSITE" id="PS50076"/>
    </source>
</evidence>
<protein>
    <recommendedName>
        <fullName evidence="3">J domain-containing protein</fullName>
    </recommendedName>
</protein>
<dbReference type="InterPro" id="IPR001623">
    <property type="entry name" value="DnaJ_domain"/>
</dbReference>
<dbReference type="SUPFAM" id="SSF46565">
    <property type="entry name" value="Chaperone J-domain"/>
    <property type="match status" value="1"/>
</dbReference>
<dbReference type="GO" id="GO:0006457">
    <property type="term" value="P:protein folding"/>
    <property type="evidence" value="ECO:0007669"/>
    <property type="project" value="InterPro"/>
</dbReference>
<dbReference type="Pfam" id="PF00226">
    <property type="entry name" value="DnaJ"/>
    <property type="match status" value="1"/>
</dbReference>
<dbReference type="Gramene" id="PSAT_LOCUS21258_t1">
    <property type="protein sequence ID" value="CAL5202080.1"/>
    <property type="gene ID" value="PSAT_LOCUS21258"/>
</dbReference>
<dbReference type="GO" id="GO:0005829">
    <property type="term" value="C:cytosol"/>
    <property type="evidence" value="ECO:0007669"/>
    <property type="project" value="TreeGrafter"/>
</dbReference>
<sequence length="327" mass="37029">MDYYNILKVSRSATDIDIKKSYRKLAMIWHPDKNPDNRAEAESKFKLISEAYDVLTDPEKRRIYDNHGEAVLKSGVVPPTPRKHPHFPYESSSASSSSSRQNRHTSYHYNPRNPHDIYTEIFGDEGRETDGSRRTSTGVPFGGHPMKKAPPVERPLLCSLEDLYRGVDKKLKITRTVTDHDGRSRPEEEIVTINIKPGWKKGTKLTFTEKGDQEPGIIPADITFVIEEKPHARYIRNGNDLIINQKMTLVDALTNKILEIPTLDGRRLMVQLSGIITPGYVHVVPNEGMPLSKEPGRKGNLKIKIVDIKYPSSLTPQQRSDLRGVLS</sequence>
<feature type="compositionally biased region" description="Basic and acidic residues" evidence="2">
    <location>
        <begin position="113"/>
        <end position="133"/>
    </location>
</feature>
<dbReference type="InterPro" id="IPR018253">
    <property type="entry name" value="DnaJ_domain_CS"/>
</dbReference>
<name>A0A9D4WV68_PEA</name>
<dbReference type="PRINTS" id="PR00625">
    <property type="entry name" value="JDOMAIN"/>
</dbReference>
<dbReference type="Proteomes" id="UP001058974">
    <property type="component" value="Chromosome 5"/>
</dbReference>
<gene>
    <name evidence="4" type="ORF">KIW84_055249</name>
</gene>
<dbReference type="InterPro" id="IPR051339">
    <property type="entry name" value="DnaJ_subfamily_B"/>
</dbReference>
<evidence type="ECO:0000256" key="2">
    <source>
        <dbReference type="SAM" id="MobiDB-lite"/>
    </source>
</evidence>
<feature type="region of interest" description="Disordered" evidence="2">
    <location>
        <begin position="74"/>
        <end position="150"/>
    </location>
</feature>
<dbReference type="AlphaFoldDB" id="A0A9D4WV68"/>
<dbReference type="Gene3D" id="1.10.287.110">
    <property type="entry name" value="DnaJ domain"/>
    <property type="match status" value="1"/>
</dbReference>
<dbReference type="GO" id="GO:0051087">
    <property type="term" value="F:protein-folding chaperone binding"/>
    <property type="evidence" value="ECO:0007669"/>
    <property type="project" value="TreeGrafter"/>
</dbReference>
<dbReference type="CDD" id="cd06257">
    <property type="entry name" value="DnaJ"/>
    <property type="match status" value="1"/>
</dbReference>
<feature type="domain" description="J" evidence="3">
    <location>
        <begin position="2"/>
        <end position="68"/>
    </location>
</feature>
<dbReference type="PROSITE" id="PS00636">
    <property type="entry name" value="DNAJ_1"/>
    <property type="match status" value="1"/>
</dbReference>
<proteinExistence type="predicted"/>
<keyword evidence="5" id="KW-1185">Reference proteome</keyword>
<organism evidence="4 5">
    <name type="scientific">Pisum sativum</name>
    <name type="common">Garden pea</name>
    <name type="synonym">Lathyrus oleraceus</name>
    <dbReference type="NCBI Taxonomy" id="3888"/>
    <lineage>
        <taxon>Eukaryota</taxon>
        <taxon>Viridiplantae</taxon>
        <taxon>Streptophyta</taxon>
        <taxon>Embryophyta</taxon>
        <taxon>Tracheophyta</taxon>
        <taxon>Spermatophyta</taxon>
        <taxon>Magnoliopsida</taxon>
        <taxon>eudicotyledons</taxon>
        <taxon>Gunneridae</taxon>
        <taxon>Pentapetalae</taxon>
        <taxon>rosids</taxon>
        <taxon>fabids</taxon>
        <taxon>Fabales</taxon>
        <taxon>Fabaceae</taxon>
        <taxon>Papilionoideae</taxon>
        <taxon>50 kb inversion clade</taxon>
        <taxon>NPAAA clade</taxon>
        <taxon>Hologalegina</taxon>
        <taxon>IRL clade</taxon>
        <taxon>Fabeae</taxon>
        <taxon>Lathyrus</taxon>
    </lineage>
</organism>
<dbReference type="Gramene" id="Psat05G0524900-T1">
    <property type="protein sequence ID" value="KAI5409724.1"/>
    <property type="gene ID" value="KIW84_055249"/>
</dbReference>
<dbReference type="SMART" id="SM00271">
    <property type="entry name" value="DnaJ"/>
    <property type="match status" value="1"/>
</dbReference>
<dbReference type="GO" id="GO:0051082">
    <property type="term" value="F:unfolded protein binding"/>
    <property type="evidence" value="ECO:0007669"/>
    <property type="project" value="InterPro"/>
</dbReference>
<dbReference type="PROSITE" id="PS50076">
    <property type="entry name" value="DNAJ_2"/>
    <property type="match status" value="1"/>
</dbReference>
<dbReference type="FunFam" id="2.60.260.20:FF:000006">
    <property type="entry name" value="DnaJ subfamily B member 13"/>
    <property type="match status" value="1"/>
</dbReference>
<dbReference type="SUPFAM" id="SSF49493">
    <property type="entry name" value="HSP40/DnaJ peptide-binding domain"/>
    <property type="match status" value="2"/>
</dbReference>
<dbReference type="PANTHER" id="PTHR24078:SF524">
    <property type="entry name" value="DNAJ HEAT SHOCK FAMILY PROTEIN"/>
    <property type="match status" value="1"/>
</dbReference>
<dbReference type="EMBL" id="JAMSHJ010000005">
    <property type="protein sequence ID" value="KAI5409724.1"/>
    <property type="molecule type" value="Genomic_DNA"/>
</dbReference>
<dbReference type="InterPro" id="IPR008971">
    <property type="entry name" value="HSP40/DnaJ_pept-bd"/>
</dbReference>
<comment type="caution">
    <text evidence="4">The sequence shown here is derived from an EMBL/GenBank/DDBJ whole genome shotgun (WGS) entry which is preliminary data.</text>
</comment>
<dbReference type="Gramene" id="Psat5g190720.1">
    <property type="protein sequence ID" value="Psat5g190720.1.cds"/>
    <property type="gene ID" value="Psat5g190720"/>
</dbReference>
<dbReference type="PANTHER" id="PTHR24078">
    <property type="entry name" value="DNAJ HOMOLOG SUBFAMILY C MEMBER"/>
    <property type="match status" value="1"/>
</dbReference>
<reference evidence="4 5" key="1">
    <citation type="journal article" date="2022" name="Nat. Genet.">
        <title>Improved pea reference genome and pan-genome highlight genomic features and evolutionary characteristics.</title>
        <authorList>
            <person name="Yang T."/>
            <person name="Liu R."/>
            <person name="Luo Y."/>
            <person name="Hu S."/>
            <person name="Wang D."/>
            <person name="Wang C."/>
            <person name="Pandey M.K."/>
            <person name="Ge S."/>
            <person name="Xu Q."/>
            <person name="Li N."/>
            <person name="Li G."/>
            <person name="Huang Y."/>
            <person name="Saxena R.K."/>
            <person name="Ji Y."/>
            <person name="Li M."/>
            <person name="Yan X."/>
            <person name="He Y."/>
            <person name="Liu Y."/>
            <person name="Wang X."/>
            <person name="Xiang C."/>
            <person name="Varshney R.K."/>
            <person name="Ding H."/>
            <person name="Gao S."/>
            <person name="Zong X."/>
        </authorList>
    </citation>
    <scope>NUCLEOTIDE SEQUENCE [LARGE SCALE GENOMIC DNA]</scope>
    <source>
        <strain evidence="4 5">cv. Zhongwan 6</strain>
    </source>
</reference>
<dbReference type="Pfam" id="PF01556">
    <property type="entry name" value="DnaJ_C"/>
    <property type="match status" value="1"/>
</dbReference>
<dbReference type="CDD" id="cd10747">
    <property type="entry name" value="DnaJ_C"/>
    <property type="match status" value="1"/>
</dbReference>
<evidence type="ECO:0000256" key="1">
    <source>
        <dbReference type="ARBA" id="ARBA00023186"/>
    </source>
</evidence>
<evidence type="ECO:0000313" key="4">
    <source>
        <dbReference type="EMBL" id="KAI5409724.1"/>
    </source>
</evidence>
<dbReference type="OrthoDB" id="550424at2759"/>
<evidence type="ECO:0000313" key="5">
    <source>
        <dbReference type="Proteomes" id="UP001058974"/>
    </source>
</evidence>
<dbReference type="Gene3D" id="2.60.260.20">
    <property type="entry name" value="Urease metallochaperone UreE, N-terminal domain"/>
    <property type="match status" value="2"/>
</dbReference>
<dbReference type="InterPro" id="IPR002939">
    <property type="entry name" value="DnaJ_C"/>
</dbReference>
<dbReference type="FunFam" id="2.60.260.20:FF:000002">
    <property type="entry name" value="Dnaj homolog subfamily b member"/>
    <property type="match status" value="1"/>
</dbReference>
<accession>A0A9D4WV68</accession>
<dbReference type="InterPro" id="IPR036869">
    <property type="entry name" value="J_dom_sf"/>
</dbReference>
<keyword evidence="1" id="KW-0143">Chaperone</keyword>